<feature type="region of interest" description="Disordered" evidence="1">
    <location>
        <begin position="94"/>
        <end position="179"/>
    </location>
</feature>
<keyword evidence="4" id="KW-1185">Reference proteome</keyword>
<gene>
    <name evidence="3" type="ORF">B7463_g370</name>
</gene>
<keyword evidence="2" id="KW-0732">Signal</keyword>
<dbReference type="Proteomes" id="UP000258309">
    <property type="component" value="Unassembled WGS sequence"/>
</dbReference>
<dbReference type="EMBL" id="NCSJ02000003">
    <property type="protein sequence ID" value="RFU36033.1"/>
    <property type="molecule type" value="Genomic_DNA"/>
</dbReference>
<reference evidence="3 4" key="1">
    <citation type="submission" date="2018-05" db="EMBL/GenBank/DDBJ databases">
        <title>Draft genome sequence of Scytalidium lignicola DSM 105466, a ubiquitous saprotrophic fungus.</title>
        <authorList>
            <person name="Buettner E."/>
            <person name="Gebauer A.M."/>
            <person name="Hofrichter M."/>
            <person name="Liers C."/>
            <person name="Kellner H."/>
        </authorList>
    </citation>
    <scope>NUCLEOTIDE SEQUENCE [LARGE SCALE GENOMIC DNA]</scope>
    <source>
        <strain evidence="3 4">DSM 105466</strain>
    </source>
</reference>
<name>A0A3E2HRN5_SCYLI</name>
<feature type="signal peptide" evidence="2">
    <location>
        <begin position="1"/>
        <end position="29"/>
    </location>
</feature>
<accession>A0A3E2HRN5</accession>
<proteinExistence type="predicted"/>
<sequence length="179" mass="20351">MHHPSERRVTTGALASMRLIVVWSTVAGATEDISSLVNMASSRSLKMLVTNLVFSLSSLREVVYIPSFLSREPLDCAEGMAGFKDLNPLKVAKRASRTQYSGLPTHEIPRRRDIDEEKYESEYSEDDDDYSSYPSSPERTSRETSDSYSSSRPILQKKSLLQHQKDHQDLPHITEFRIK</sequence>
<evidence type="ECO:0000313" key="3">
    <source>
        <dbReference type="EMBL" id="RFU36033.1"/>
    </source>
</evidence>
<feature type="chain" id="PRO_5017751975" evidence="2">
    <location>
        <begin position="30"/>
        <end position="179"/>
    </location>
</feature>
<protein>
    <submittedName>
        <fullName evidence="3">Uncharacterized protein</fullName>
    </submittedName>
</protein>
<evidence type="ECO:0000313" key="4">
    <source>
        <dbReference type="Proteomes" id="UP000258309"/>
    </source>
</evidence>
<feature type="compositionally biased region" description="Basic and acidic residues" evidence="1">
    <location>
        <begin position="163"/>
        <end position="179"/>
    </location>
</feature>
<evidence type="ECO:0000256" key="2">
    <source>
        <dbReference type="SAM" id="SignalP"/>
    </source>
</evidence>
<comment type="caution">
    <text evidence="3">The sequence shown here is derived from an EMBL/GenBank/DDBJ whole genome shotgun (WGS) entry which is preliminary data.</text>
</comment>
<feature type="non-terminal residue" evidence="3">
    <location>
        <position position="1"/>
    </location>
</feature>
<dbReference type="AlphaFoldDB" id="A0A3E2HRN5"/>
<feature type="non-terminal residue" evidence="3">
    <location>
        <position position="179"/>
    </location>
</feature>
<evidence type="ECO:0000256" key="1">
    <source>
        <dbReference type="SAM" id="MobiDB-lite"/>
    </source>
</evidence>
<organism evidence="3 4">
    <name type="scientific">Scytalidium lignicola</name>
    <name type="common">Hyphomycete</name>
    <dbReference type="NCBI Taxonomy" id="5539"/>
    <lineage>
        <taxon>Eukaryota</taxon>
        <taxon>Fungi</taxon>
        <taxon>Dikarya</taxon>
        <taxon>Ascomycota</taxon>
        <taxon>Pezizomycotina</taxon>
        <taxon>Leotiomycetes</taxon>
        <taxon>Leotiomycetes incertae sedis</taxon>
        <taxon>Scytalidium</taxon>
    </lineage>
</organism>
<feature type="compositionally biased region" description="Acidic residues" evidence="1">
    <location>
        <begin position="116"/>
        <end position="130"/>
    </location>
</feature>